<protein>
    <recommendedName>
        <fullName evidence="4">Hydrophobin</fullName>
    </recommendedName>
</protein>
<feature type="signal peptide" evidence="1">
    <location>
        <begin position="1"/>
        <end position="27"/>
    </location>
</feature>
<evidence type="ECO:0008006" key="4">
    <source>
        <dbReference type="Google" id="ProtNLM"/>
    </source>
</evidence>
<evidence type="ECO:0000256" key="1">
    <source>
        <dbReference type="SAM" id="SignalP"/>
    </source>
</evidence>
<accession>A0A4U0TRL7</accession>
<reference evidence="2 3" key="1">
    <citation type="submission" date="2017-03" db="EMBL/GenBank/DDBJ databases">
        <title>Genomes of endolithic fungi from Antarctica.</title>
        <authorList>
            <person name="Coleine C."/>
            <person name="Masonjones S."/>
            <person name="Stajich J.E."/>
        </authorList>
    </citation>
    <scope>NUCLEOTIDE SEQUENCE [LARGE SCALE GENOMIC DNA]</scope>
    <source>
        <strain evidence="2 3">CCFEE 6315</strain>
    </source>
</reference>
<sequence length="114" mass="11510">MRFPTTSAAAAVTAAAVMLLFAPLASSAPAPAPAPTSILALPDCPIDHQAACCMPSKTTTTSATTATTDTMTMPKTTSSLAKLHYQDSSNATIVDTSTCHLAEPGLDCSDLGVP</sequence>
<comment type="caution">
    <text evidence="2">The sequence shown here is derived from an EMBL/GenBank/DDBJ whole genome shotgun (WGS) entry which is preliminary data.</text>
</comment>
<dbReference type="EMBL" id="NAJL01000044">
    <property type="protein sequence ID" value="TKA24425.1"/>
    <property type="molecule type" value="Genomic_DNA"/>
</dbReference>
<keyword evidence="1" id="KW-0732">Signal</keyword>
<feature type="chain" id="PRO_5020569416" description="Hydrophobin" evidence="1">
    <location>
        <begin position="28"/>
        <end position="114"/>
    </location>
</feature>
<gene>
    <name evidence="2" type="ORF">B0A50_06745</name>
</gene>
<dbReference type="Proteomes" id="UP000308549">
    <property type="component" value="Unassembled WGS sequence"/>
</dbReference>
<name>A0A4U0TRL7_9PEZI</name>
<dbReference type="AlphaFoldDB" id="A0A4U0TRL7"/>
<keyword evidence="3" id="KW-1185">Reference proteome</keyword>
<proteinExistence type="predicted"/>
<evidence type="ECO:0000313" key="3">
    <source>
        <dbReference type="Proteomes" id="UP000308549"/>
    </source>
</evidence>
<evidence type="ECO:0000313" key="2">
    <source>
        <dbReference type="EMBL" id="TKA24425.1"/>
    </source>
</evidence>
<organism evidence="2 3">
    <name type="scientific">Salinomyces thailandicus</name>
    <dbReference type="NCBI Taxonomy" id="706561"/>
    <lineage>
        <taxon>Eukaryota</taxon>
        <taxon>Fungi</taxon>
        <taxon>Dikarya</taxon>
        <taxon>Ascomycota</taxon>
        <taxon>Pezizomycotina</taxon>
        <taxon>Dothideomycetes</taxon>
        <taxon>Dothideomycetidae</taxon>
        <taxon>Mycosphaerellales</taxon>
        <taxon>Teratosphaeriaceae</taxon>
        <taxon>Salinomyces</taxon>
    </lineage>
</organism>